<organism evidence="1">
    <name type="scientific">Alexandrium monilatum</name>
    <dbReference type="NCBI Taxonomy" id="311494"/>
    <lineage>
        <taxon>Eukaryota</taxon>
        <taxon>Sar</taxon>
        <taxon>Alveolata</taxon>
        <taxon>Dinophyceae</taxon>
        <taxon>Gonyaulacales</taxon>
        <taxon>Pyrocystaceae</taxon>
        <taxon>Alexandrium</taxon>
    </lineage>
</organism>
<gene>
    <name evidence="1" type="ORF">AMON00008_LOCUS46553</name>
</gene>
<sequence length="341" mass="35371">MHVEASPSTVLRADVHWMPLAHPAMSALWAAAAAAGRQLLLAALSPSLLERGPTGRSGRGGGATAGLAEYPLPASADAWSECFRDLTRTLQGGGTFIVGRQRLYPVRAAADRPGDVSPGACRAAFEALCRAVQDELVAQGVGLSAAGDMRRACVSAEQVDGRALRRLAHAVAVHICIGPGMQAAATSRLPPVLWQPLFAVCVGGGQVRVLTFAFVGEPVLGDRPDRKRTPLVLRLATGDLAAAARLATAGELGSPTTTVHLVVEPAAEEAQFILDHIVSLEDELFAAVGTGRWSAFLGGGAEYPQAPHQPSPAGWRAPRAGFPGRPRHVEFPGGIPGLGGL</sequence>
<proteinExistence type="predicted"/>
<dbReference type="EMBL" id="HBNR01065905">
    <property type="protein sequence ID" value="CAE4637797.1"/>
    <property type="molecule type" value="Transcribed_RNA"/>
</dbReference>
<dbReference type="AlphaFoldDB" id="A0A7S4S8A2"/>
<evidence type="ECO:0000313" key="1">
    <source>
        <dbReference type="EMBL" id="CAE4637797.1"/>
    </source>
</evidence>
<accession>A0A7S4S8A2</accession>
<name>A0A7S4S8A2_9DINO</name>
<reference evidence="1" key="1">
    <citation type="submission" date="2021-01" db="EMBL/GenBank/DDBJ databases">
        <authorList>
            <person name="Corre E."/>
            <person name="Pelletier E."/>
            <person name="Niang G."/>
            <person name="Scheremetjew M."/>
            <person name="Finn R."/>
            <person name="Kale V."/>
            <person name="Holt S."/>
            <person name="Cochrane G."/>
            <person name="Meng A."/>
            <person name="Brown T."/>
            <person name="Cohen L."/>
        </authorList>
    </citation>
    <scope>NUCLEOTIDE SEQUENCE</scope>
    <source>
        <strain evidence="1">CCMP3105</strain>
    </source>
</reference>
<protein>
    <submittedName>
        <fullName evidence="1">Uncharacterized protein</fullName>
    </submittedName>
</protein>